<dbReference type="AlphaFoldDB" id="A0AAE9ABN1"/>
<accession>A0AAE9ABN1</accession>
<sequence>MAWNSNDSCTMYNFNSMSPVDKGSSKNGSVVAFKVTSPENQCPVGLNPPTFDNQNATGRLYVNNYPPSFPYYVNYTMYFDNGIWKMSYIRTDGCRGTFNHIIQYSNNSGLCVYTFMATNDGSFDYDQSLELCKSEDQYLAGLVEKEDFKWFENKGQELRKLTKSKDIYARIDGVRYTTCRSNPKTADCRSPKGYLYVTDNVYYPQKVWYNISLSGSSWKLTYTTSSLCPSNYNTYVTYADGRQNCVIILWSNMTVGGYQNVSDTTCKQFGGTLPTLNFPIDVDVFTYLANLYRNNFASSEFYIRIDGVRTKSCQSNPNSTECLTPEGFTFTDPSFLNSFQQYDWVTNAGAKEESDDNCLVLVYPNTTKFMQVDVRSCTTKGTIQALGMLCAKPAFT</sequence>
<dbReference type="EMBL" id="CP090894">
    <property type="protein sequence ID" value="ULT95534.1"/>
    <property type="molecule type" value="Genomic_DNA"/>
</dbReference>
<evidence type="ECO:0000313" key="2">
    <source>
        <dbReference type="Proteomes" id="UP000827892"/>
    </source>
</evidence>
<protein>
    <submittedName>
        <fullName evidence="1">Uncharacterized protein</fullName>
    </submittedName>
</protein>
<name>A0AAE9ABN1_CAEBR</name>
<evidence type="ECO:0000313" key="1">
    <source>
        <dbReference type="EMBL" id="ULT95534.1"/>
    </source>
</evidence>
<reference evidence="1 2" key="1">
    <citation type="submission" date="2022-05" db="EMBL/GenBank/DDBJ databases">
        <title>Chromosome-level reference genomes for two strains of Caenorhabditis briggsae: an improved platform for comparative genomics.</title>
        <authorList>
            <person name="Stevens L."/>
            <person name="Andersen E.C."/>
        </authorList>
    </citation>
    <scope>NUCLEOTIDE SEQUENCE [LARGE SCALE GENOMIC DNA]</scope>
    <source>
        <strain evidence="1">QX1410_ONT</strain>
        <tissue evidence="1">Whole-organism</tissue>
    </source>
</reference>
<dbReference type="PANTHER" id="PTHR47629:SF1">
    <property type="entry name" value="C-TYPE LECTIN DOMAIN-CONTAINING PROTEIN-RELATED"/>
    <property type="match status" value="1"/>
</dbReference>
<organism evidence="1 2">
    <name type="scientific">Caenorhabditis briggsae</name>
    <dbReference type="NCBI Taxonomy" id="6238"/>
    <lineage>
        <taxon>Eukaryota</taxon>
        <taxon>Metazoa</taxon>
        <taxon>Ecdysozoa</taxon>
        <taxon>Nematoda</taxon>
        <taxon>Chromadorea</taxon>
        <taxon>Rhabditida</taxon>
        <taxon>Rhabditina</taxon>
        <taxon>Rhabditomorpha</taxon>
        <taxon>Rhabditoidea</taxon>
        <taxon>Rhabditidae</taxon>
        <taxon>Peloderinae</taxon>
        <taxon>Caenorhabditis</taxon>
    </lineage>
</organism>
<proteinExistence type="predicted"/>
<gene>
    <name evidence="1" type="ORF">L3Y34_004328</name>
</gene>
<dbReference type="Proteomes" id="UP000827892">
    <property type="component" value="Chromosome IV"/>
</dbReference>
<dbReference type="PANTHER" id="PTHR47629">
    <property type="entry name" value="C-TYPE LECTIN-RELATED"/>
    <property type="match status" value="1"/>
</dbReference>